<feature type="transmembrane region" description="Helical" evidence="1">
    <location>
        <begin position="44"/>
        <end position="64"/>
    </location>
</feature>
<keyword evidence="1" id="KW-0472">Membrane</keyword>
<evidence type="ECO:0000313" key="2">
    <source>
        <dbReference type="EMBL" id="KHJ94709.1"/>
    </source>
</evidence>
<organism evidence="2 3">
    <name type="scientific">Oesophagostomum dentatum</name>
    <name type="common">Nodular worm</name>
    <dbReference type="NCBI Taxonomy" id="61180"/>
    <lineage>
        <taxon>Eukaryota</taxon>
        <taxon>Metazoa</taxon>
        <taxon>Ecdysozoa</taxon>
        <taxon>Nematoda</taxon>
        <taxon>Chromadorea</taxon>
        <taxon>Rhabditida</taxon>
        <taxon>Rhabditina</taxon>
        <taxon>Rhabditomorpha</taxon>
        <taxon>Strongyloidea</taxon>
        <taxon>Strongylidae</taxon>
        <taxon>Oesophagostomum</taxon>
    </lineage>
</organism>
<sequence length="115" mass="12428">MQFHVLTYVAPLTSLAVSSETCKDRSGNEDEYERSGAGEGGGTVIILVLVGIISLLGLVLPIIFEEGGLEIITSMSVKIVWGVAIVVGIVYKSPVCMILCMICNANRRQRTKKKK</sequence>
<dbReference type="Proteomes" id="UP000053660">
    <property type="component" value="Unassembled WGS sequence"/>
</dbReference>
<feature type="transmembrane region" description="Helical" evidence="1">
    <location>
        <begin position="79"/>
        <end position="105"/>
    </location>
</feature>
<keyword evidence="1" id="KW-0812">Transmembrane</keyword>
<evidence type="ECO:0000313" key="3">
    <source>
        <dbReference type="Proteomes" id="UP000053660"/>
    </source>
</evidence>
<dbReference type="AlphaFoldDB" id="A0A0B1TBS5"/>
<accession>A0A0B1TBS5</accession>
<name>A0A0B1TBS5_OESDE</name>
<protein>
    <submittedName>
        <fullName evidence="2">Uncharacterized protein</fullName>
    </submittedName>
</protein>
<proteinExistence type="predicted"/>
<evidence type="ECO:0000256" key="1">
    <source>
        <dbReference type="SAM" id="Phobius"/>
    </source>
</evidence>
<keyword evidence="3" id="KW-1185">Reference proteome</keyword>
<reference evidence="2 3" key="1">
    <citation type="submission" date="2014-03" db="EMBL/GenBank/DDBJ databases">
        <title>Draft genome of the hookworm Oesophagostomum dentatum.</title>
        <authorList>
            <person name="Mitreva M."/>
        </authorList>
    </citation>
    <scope>NUCLEOTIDE SEQUENCE [LARGE SCALE GENOMIC DNA]</scope>
    <source>
        <strain evidence="2 3">OD-Hann</strain>
    </source>
</reference>
<keyword evidence="1" id="KW-1133">Transmembrane helix</keyword>
<gene>
    <name evidence="2" type="ORF">OESDEN_05355</name>
</gene>
<dbReference type="EMBL" id="KN550225">
    <property type="protein sequence ID" value="KHJ94709.1"/>
    <property type="molecule type" value="Genomic_DNA"/>
</dbReference>